<dbReference type="PANTHER" id="PTHR31361">
    <property type="entry name" value="BETA-GLUCAN SYNTHESIS-ASSOCIATED PROTEIN KRE6-RELATED"/>
    <property type="match status" value="1"/>
</dbReference>
<evidence type="ECO:0000256" key="2">
    <source>
        <dbReference type="ARBA" id="ARBA00010962"/>
    </source>
</evidence>
<feature type="compositionally biased region" description="Polar residues" evidence="9">
    <location>
        <begin position="111"/>
        <end position="120"/>
    </location>
</feature>
<evidence type="ECO:0000256" key="7">
    <source>
        <dbReference type="ARBA" id="ARBA00023180"/>
    </source>
</evidence>
<keyword evidence="5 10" id="KW-1133">Transmembrane helix</keyword>
<keyword evidence="6 10" id="KW-0472">Membrane</keyword>
<comment type="similarity">
    <text evidence="2">Belongs to the SKN1/KRE6 family.</text>
</comment>
<dbReference type="FunFam" id="2.60.120.200:FF:000140">
    <property type="entry name" value="Beta-glucan synthesis-associated protein"/>
    <property type="match status" value="1"/>
</dbReference>
<keyword evidence="13" id="KW-1185">Reference proteome</keyword>
<evidence type="ECO:0000256" key="1">
    <source>
        <dbReference type="ARBA" id="ARBA00004606"/>
    </source>
</evidence>
<dbReference type="Pfam" id="PF03935">
    <property type="entry name" value="SKN1_KRE6_Sbg1"/>
    <property type="match status" value="1"/>
</dbReference>
<dbReference type="EMBL" id="JAEUBG010005445">
    <property type="protein sequence ID" value="KAH3674870.1"/>
    <property type="molecule type" value="Genomic_DNA"/>
</dbReference>
<dbReference type="Gene3D" id="2.60.120.200">
    <property type="match status" value="1"/>
</dbReference>
<dbReference type="GO" id="GO:0006078">
    <property type="term" value="P:(1-&gt;6)-beta-D-glucan biosynthetic process"/>
    <property type="evidence" value="ECO:0007669"/>
    <property type="project" value="TreeGrafter"/>
</dbReference>
<dbReference type="OrthoDB" id="412647at2759"/>
<accession>A0A9P8TDT4</accession>
<evidence type="ECO:0000313" key="12">
    <source>
        <dbReference type="EMBL" id="KAH3674870.1"/>
    </source>
</evidence>
<feature type="region of interest" description="Disordered" evidence="9">
    <location>
        <begin position="1"/>
        <end position="98"/>
    </location>
</feature>
<feature type="compositionally biased region" description="Low complexity" evidence="9">
    <location>
        <begin position="82"/>
        <end position="92"/>
    </location>
</feature>
<comment type="caution">
    <text evidence="12">The sequence shown here is derived from an EMBL/GenBank/DDBJ whole genome shotgun (WGS) entry which is preliminary data.</text>
</comment>
<evidence type="ECO:0000256" key="8">
    <source>
        <dbReference type="ARBA" id="ARBA00023316"/>
    </source>
</evidence>
<dbReference type="GO" id="GO:0031505">
    <property type="term" value="P:fungal-type cell wall organization"/>
    <property type="evidence" value="ECO:0007669"/>
    <property type="project" value="TreeGrafter"/>
</dbReference>
<evidence type="ECO:0000256" key="6">
    <source>
        <dbReference type="ARBA" id="ARBA00023136"/>
    </source>
</evidence>
<name>A0A9P8TDT4_WICPI</name>
<proteinExistence type="inferred from homology"/>
<gene>
    <name evidence="12" type="ORF">WICPIJ_009440</name>
</gene>
<keyword evidence="7" id="KW-0325">Glycoprotein</keyword>
<dbReference type="GO" id="GO:0005789">
    <property type="term" value="C:endoplasmic reticulum membrane"/>
    <property type="evidence" value="ECO:0007669"/>
    <property type="project" value="TreeGrafter"/>
</dbReference>
<dbReference type="GO" id="GO:0015926">
    <property type="term" value="F:glucosidase activity"/>
    <property type="evidence" value="ECO:0007669"/>
    <property type="project" value="TreeGrafter"/>
</dbReference>
<evidence type="ECO:0000256" key="4">
    <source>
        <dbReference type="ARBA" id="ARBA00022968"/>
    </source>
</evidence>
<evidence type="ECO:0000256" key="5">
    <source>
        <dbReference type="ARBA" id="ARBA00022989"/>
    </source>
</evidence>
<dbReference type="InterPro" id="IPR013320">
    <property type="entry name" value="ConA-like_dom_sf"/>
</dbReference>
<organism evidence="12 13">
    <name type="scientific">Wickerhamomyces pijperi</name>
    <name type="common">Yeast</name>
    <name type="synonym">Pichia pijperi</name>
    <dbReference type="NCBI Taxonomy" id="599730"/>
    <lineage>
        <taxon>Eukaryota</taxon>
        <taxon>Fungi</taxon>
        <taxon>Dikarya</taxon>
        <taxon>Ascomycota</taxon>
        <taxon>Saccharomycotina</taxon>
        <taxon>Saccharomycetes</taxon>
        <taxon>Phaffomycetales</taxon>
        <taxon>Wickerhamomycetaceae</taxon>
        <taxon>Wickerhamomyces</taxon>
    </lineage>
</organism>
<evidence type="ECO:0000256" key="10">
    <source>
        <dbReference type="SAM" id="Phobius"/>
    </source>
</evidence>
<reference evidence="12" key="2">
    <citation type="submission" date="2021-01" db="EMBL/GenBank/DDBJ databases">
        <authorList>
            <person name="Schikora-Tamarit M.A."/>
        </authorList>
    </citation>
    <scope>NUCLEOTIDE SEQUENCE</scope>
    <source>
        <strain evidence="12">CBS2887</strain>
    </source>
</reference>
<reference evidence="12" key="1">
    <citation type="journal article" date="2021" name="Open Biol.">
        <title>Shared evolutionary footprints suggest mitochondrial oxidative damage underlies multiple complex I losses in fungi.</title>
        <authorList>
            <person name="Schikora-Tamarit M.A."/>
            <person name="Marcet-Houben M."/>
            <person name="Nosek J."/>
            <person name="Gabaldon T."/>
        </authorList>
    </citation>
    <scope>NUCLEOTIDE SEQUENCE</scope>
    <source>
        <strain evidence="12">CBS2887</strain>
    </source>
</reference>
<feature type="region of interest" description="Disordered" evidence="9">
    <location>
        <begin position="111"/>
        <end position="168"/>
    </location>
</feature>
<keyword evidence="3 10" id="KW-0812">Transmembrane</keyword>
<dbReference type="Proteomes" id="UP000774326">
    <property type="component" value="Unassembled WGS sequence"/>
</dbReference>
<evidence type="ECO:0000259" key="11">
    <source>
        <dbReference type="PROSITE" id="PS51762"/>
    </source>
</evidence>
<dbReference type="SUPFAM" id="SSF49899">
    <property type="entry name" value="Concanavalin A-like lectins/glucanases"/>
    <property type="match status" value="1"/>
</dbReference>
<feature type="domain" description="GH16" evidence="11">
    <location>
        <begin position="346"/>
        <end position="699"/>
    </location>
</feature>
<dbReference type="PROSITE" id="PS51762">
    <property type="entry name" value="GH16_2"/>
    <property type="match status" value="1"/>
</dbReference>
<keyword evidence="8" id="KW-0961">Cell wall biogenesis/degradation</keyword>
<dbReference type="CDD" id="cd02180">
    <property type="entry name" value="GH16_fungal_KRE6_glucanase"/>
    <property type="match status" value="1"/>
</dbReference>
<evidence type="ECO:0000256" key="3">
    <source>
        <dbReference type="ARBA" id="ARBA00022692"/>
    </source>
</evidence>
<dbReference type="InterPro" id="IPR005629">
    <property type="entry name" value="Skn1/Kre6/Sbg1"/>
</dbReference>
<protein>
    <recommendedName>
        <fullName evidence="11">GH16 domain-containing protein</fullName>
    </recommendedName>
</protein>
<keyword evidence="4" id="KW-0735">Signal-anchor</keyword>
<dbReference type="PANTHER" id="PTHR31361:SF1">
    <property type="entry name" value="BETA-GLUCAN SYNTHESIS-ASSOCIATED PROTEIN KRE6-RELATED"/>
    <property type="match status" value="1"/>
</dbReference>
<dbReference type="GO" id="GO:0005886">
    <property type="term" value="C:plasma membrane"/>
    <property type="evidence" value="ECO:0007669"/>
    <property type="project" value="TreeGrafter"/>
</dbReference>
<comment type="subcellular location">
    <subcellularLocation>
        <location evidence="1">Membrane</location>
        <topology evidence="1">Single-pass type II membrane protein</topology>
    </subcellularLocation>
</comment>
<evidence type="ECO:0000256" key="9">
    <source>
        <dbReference type="SAM" id="MobiDB-lite"/>
    </source>
</evidence>
<dbReference type="AlphaFoldDB" id="A0A9P8TDT4"/>
<sequence>MSNIRDLTASSPFNISEEETKPFIQAPGNANSNSNSNLNQRPNSPIGSDNSLASQSSKLSSSEYPRTIRNNISKPLLHYPASPQSTSSSSSSADQHGSNLFQNYSSTFLNQLPRSGSSSELRYFRKPPSPPQLNHQPPIHKSTSRIQPQDELTGPAKPNHIERYPSSLHGTQITEMTNPFRDQHHGQVPVQQNSKAKMKPAVTVTNNVATSSFTSNSTSSISKEKKPFTFDEYDPFAGYPPSQFPLFLTEAEDDDDAHDPEKNLRITWRETFKYCDRRFLREVFGLLLLFIVFLGIFVLLPVLEFSGALSKFNWGKDTTIRYEILSDYEYPTLGAIRMSLVDPDTPESARTKVSRTGETWDLVFSDEFNAEGRTFYEGDDQFWTAPDLHYDATKDIEWYDPDAVSTEEGVLKIQLDAFKSHNMFYRSGMLQSWNKLCFTQGKLEVSARLPHYGNVSGLWPGIWTLGNLARPGYLATSDGVWPYSYDSCDAGITANQSSPDGISYLKGQKLNACTCDGEDHPNQGTGRGAPEIDALEGATDTVLKLGVASQSYQVAPYDIWYMPDYEFIEVYDTSVTAMNTYTGGPFQQAISGVSTLNTDWYQKSAGVDHMFQKYGFEYENGDDDGYCTWFTGDNATFTLNAQALHPNGNIGWRRISKEPMSVIINLGISNNWAYIDWPSMSFPAIMEVDYVRIYQPADKVSLTCDPIDFPTTEYINRHKNAYSNVNLTSWEGAGYQFPKNALTGKCSSSKFQASS</sequence>
<feature type="transmembrane region" description="Helical" evidence="10">
    <location>
        <begin position="283"/>
        <end position="303"/>
    </location>
</feature>
<feature type="compositionally biased region" description="Polar residues" evidence="9">
    <location>
        <begin position="1"/>
        <end position="14"/>
    </location>
</feature>
<evidence type="ECO:0000313" key="13">
    <source>
        <dbReference type="Proteomes" id="UP000774326"/>
    </source>
</evidence>
<feature type="compositionally biased region" description="Low complexity" evidence="9">
    <location>
        <begin position="29"/>
        <end position="62"/>
    </location>
</feature>
<dbReference type="InterPro" id="IPR000757">
    <property type="entry name" value="Beta-glucanase-like"/>
</dbReference>